<dbReference type="InterPro" id="IPR002539">
    <property type="entry name" value="MaoC-like_dom"/>
</dbReference>
<dbReference type="InterPro" id="IPR029069">
    <property type="entry name" value="HotDog_dom_sf"/>
</dbReference>
<dbReference type="Proteomes" id="UP000184292">
    <property type="component" value="Unassembled WGS sequence"/>
</dbReference>
<dbReference type="PANTHER" id="PTHR43664">
    <property type="entry name" value="MONOAMINE OXIDASE-RELATED"/>
    <property type="match status" value="1"/>
</dbReference>
<organism evidence="2 3">
    <name type="scientific">Wenxinia saemankumensis</name>
    <dbReference type="NCBI Taxonomy" id="1447782"/>
    <lineage>
        <taxon>Bacteria</taxon>
        <taxon>Pseudomonadati</taxon>
        <taxon>Pseudomonadota</taxon>
        <taxon>Alphaproteobacteria</taxon>
        <taxon>Rhodobacterales</taxon>
        <taxon>Roseobacteraceae</taxon>
        <taxon>Wenxinia</taxon>
    </lineage>
</organism>
<evidence type="ECO:0000313" key="3">
    <source>
        <dbReference type="Proteomes" id="UP000184292"/>
    </source>
</evidence>
<feature type="domain" description="MaoC-like" evidence="1">
    <location>
        <begin position="10"/>
        <end position="122"/>
    </location>
</feature>
<accession>A0A1M6D0F9</accession>
<dbReference type="EMBL" id="FQYO01000002">
    <property type="protein sequence ID" value="SHI66700.1"/>
    <property type="molecule type" value="Genomic_DNA"/>
</dbReference>
<sequence>MAGRWFEGFTIGEVIEHEIRRTVTEGDNVTFSTATMNPAALHLDYEACAETEFGRPLVNSIFTLGLVIGLSVADTTLGTTIANLGMSETRFPAPVFYGDTIRAATEVMDKRASRSRPGQGIVTFRHLGRNQRGEVVCDCTRAALIRMDPAGAGA</sequence>
<dbReference type="CDD" id="cd03451">
    <property type="entry name" value="FkbR2"/>
    <property type="match status" value="1"/>
</dbReference>
<gene>
    <name evidence="2" type="ORF">SAMN05444417_1458</name>
</gene>
<keyword evidence="3" id="KW-1185">Reference proteome</keyword>
<dbReference type="STRING" id="1447782.SAMN05444417_1458"/>
<dbReference type="Pfam" id="PF01575">
    <property type="entry name" value="MaoC_dehydratas"/>
    <property type="match status" value="1"/>
</dbReference>
<evidence type="ECO:0000259" key="1">
    <source>
        <dbReference type="Pfam" id="PF01575"/>
    </source>
</evidence>
<evidence type="ECO:0000313" key="2">
    <source>
        <dbReference type="EMBL" id="SHI66700.1"/>
    </source>
</evidence>
<dbReference type="PANTHER" id="PTHR43664:SF1">
    <property type="entry name" value="BETA-METHYLMALYL-COA DEHYDRATASE"/>
    <property type="match status" value="1"/>
</dbReference>
<dbReference type="RefSeq" id="WP_073327441.1">
    <property type="nucleotide sequence ID" value="NZ_FQYO01000002.1"/>
</dbReference>
<dbReference type="Gene3D" id="3.10.129.10">
    <property type="entry name" value="Hotdog Thioesterase"/>
    <property type="match status" value="1"/>
</dbReference>
<reference evidence="2 3" key="1">
    <citation type="submission" date="2016-11" db="EMBL/GenBank/DDBJ databases">
        <authorList>
            <person name="Jaros S."/>
            <person name="Januszkiewicz K."/>
            <person name="Wedrychowicz H."/>
        </authorList>
    </citation>
    <scope>NUCLEOTIDE SEQUENCE [LARGE SCALE GENOMIC DNA]</scope>
    <source>
        <strain evidence="2 3">DSM 100565</strain>
    </source>
</reference>
<dbReference type="InterPro" id="IPR052342">
    <property type="entry name" value="MCH/BMMD"/>
</dbReference>
<dbReference type="OrthoDB" id="9796589at2"/>
<dbReference type="AlphaFoldDB" id="A0A1M6D0F9"/>
<proteinExistence type="predicted"/>
<protein>
    <submittedName>
        <fullName evidence="2">Acyl dehydratase</fullName>
    </submittedName>
</protein>
<dbReference type="SUPFAM" id="SSF54637">
    <property type="entry name" value="Thioesterase/thiol ester dehydrase-isomerase"/>
    <property type="match status" value="1"/>
</dbReference>
<name>A0A1M6D0F9_9RHOB</name>